<comment type="caution">
    <text evidence="1">The sequence shown here is derived from an EMBL/GenBank/DDBJ whole genome shotgun (WGS) entry which is preliminary data.</text>
</comment>
<keyword evidence="2" id="KW-1185">Reference proteome</keyword>
<name>A0A7J6C8E5_9TELE</name>
<dbReference type="AlphaFoldDB" id="A0A7J6C8E5"/>
<dbReference type="Gene3D" id="2.60.120.920">
    <property type="match status" value="1"/>
</dbReference>
<reference evidence="1 2" key="1">
    <citation type="submission" date="2020-04" db="EMBL/GenBank/DDBJ databases">
        <title>Chromosome-level genome assembly of a cyprinid fish Onychostoma macrolepis by integration of Nanopore Sequencing, Bionano and Hi-C technology.</title>
        <authorList>
            <person name="Wang D."/>
        </authorList>
    </citation>
    <scope>NUCLEOTIDE SEQUENCE [LARGE SCALE GENOMIC DNA]</scope>
    <source>
        <strain evidence="1">SWU-2019</strain>
        <tissue evidence="1">Muscle</tissue>
    </source>
</reference>
<gene>
    <name evidence="1" type="ORF">G5714_016184</name>
</gene>
<dbReference type="EMBL" id="JAAMOB010000016">
    <property type="protein sequence ID" value="KAF4103301.1"/>
    <property type="molecule type" value="Genomic_DNA"/>
</dbReference>
<accession>A0A7J6C8E5</accession>
<sequence>MLGSVKKDLSDTSTIDKDLKLTIKKDSHLRSQEEDCFAKFQKFHNGYKDNYVENIQPGQVYWEVDVGTEAGWEHGLTVRYYPKEKKGSVWQTLFSKCFENISLSVKNDRLYAVRAGEETPAESGFMWTVRNVRLFFAMQTI</sequence>
<evidence type="ECO:0000313" key="2">
    <source>
        <dbReference type="Proteomes" id="UP000579812"/>
    </source>
</evidence>
<protein>
    <submittedName>
        <fullName evidence="1">Uncharacterized protein</fullName>
    </submittedName>
</protein>
<organism evidence="1 2">
    <name type="scientific">Onychostoma macrolepis</name>
    <dbReference type="NCBI Taxonomy" id="369639"/>
    <lineage>
        <taxon>Eukaryota</taxon>
        <taxon>Metazoa</taxon>
        <taxon>Chordata</taxon>
        <taxon>Craniata</taxon>
        <taxon>Vertebrata</taxon>
        <taxon>Euteleostomi</taxon>
        <taxon>Actinopterygii</taxon>
        <taxon>Neopterygii</taxon>
        <taxon>Teleostei</taxon>
        <taxon>Ostariophysi</taxon>
        <taxon>Cypriniformes</taxon>
        <taxon>Cyprinidae</taxon>
        <taxon>Acrossocheilinae</taxon>
        <taxon>Onychostoma</taxon>
    </lineage>
</organism>
<dbReference type="InterPro" id="IPR043136">
    <property type="entry name" value="B30.2/SPRY_sf"/>
</dbReference>
<proteinExistence type="predicted"/>
<dbReference type="Proteomes" id="UP000579812">
    <property type="component" value="Unassembled WGS sequence"/>
</dbReference>
<evidence type="ECO:0000313" key="1">
    <source>
        <dbReference type="EMBL" id="KAF4103301.1"/>
    </source>
</evidence>